<dbReference type="AlphaFoldDB" id="A0AAV4BH80"/>
<dbReference type="SUPFAM" id="SSF53098">
    <property type="entry name" value="Ribonuclease H-like"/>
    <property type="match status" value="1"/>
</dbReference>
<dbReference type="EMBL" id="BLXT01004871">
    <property type="protein sequence ID" value="GFO17699.1"/>
    <property type="molecule type" value="Genomic_DNA"/>
</dbReference>
<name>A0AAV4BH80_9GAST</name>
<proteinExistence type="predicted"/>
<evidence type="ECO:0000313" key="3">
    <source>
        <dbReference type="EMBL" id="GFO17699.1"/>
    </source>
</evidence>
<comment type="caution">
    <text evidence="3">The sequence shown here is derived from an EMBL/GenBank/DDBJ whole genome shotgun (WGS) entry which is preliminary data.</text>
</comment>
<dbReference type="Proteomes" id="UP000735302">
    <property type="component" value="Unassembled WGS sequence"/>
</dbReference>
<dbReference type="InterPro" id="IPR041588">
    <property type="entry name" value="Integrase_H2C2"/>
</dbReference>
<protein>
    <submittedName>
        <fullName evidence="3">Pol polyprotein</fullName>
    </submittedName>
</protein>
<evidence type="ECO:0000259" key="2">
    <source>
        <dbReference type="Pfam" id="PF17921"/>
    </source>
</evidence>
<feature type="compositionally biased region" description="Basic and acidic residues" evidence="1">
    <location>
        <begin position="185"/>
        <end position="195"/>
    </location>
</feature>
<feature type="region of interest" description="Disordered" evidence="1">
    <location>
        <begin position="173"/>
        <end position="195"/>
    </location>
</feature>
<dbReference type="Gene3D" id="1.10.340.70">
    <property type="match status" value="1"/>
</dbReference>
<feature type="region of interest" description="Disordered" evidence="1">
    <location>
        <begin position="277"/>
        <end position="296"/>
    </location>
</feature>
<sequence>MRIVVGPEGKVSQVVLPLRKQNETCRLAYDSYGHQGPERILQTLRKRFFSPGMHHDVFDYSRRCHRCRVAKARAQTTFRASAHITANHPLEMIAIDFTQMEMSSDGRDTVIVITDVISKWAMEVPVRDQTVSPSLESWSKNGSQYLALQLGSIQTRDENSRPKFKRLSLATSSEIRVSSHPGSNEYRDDTTKDHGQKLHVRDKVLLRKHPPAHNKLQAIYHDSLYTVVATPEVAGTYIVQNVVTQATRIVTASELCLHLASKTEQVGAHAVTKMDVDNDVTVPDTQSGTEQHEDGG</sequence>
<feature type="domain" description="Integrase zinc-binding" evidence="2">
    <location>
        <begin position="18"/>
        <end position="73"/>
    </location>
</feature>
<dbReference type="InterPro" id="IPR012337">
    <property type="entry name" value="RNaseH-like_sf"/>
</dbReference>
<evidence type="ECO:0000256" key="1">
    <source>
        <dbReference type="SAM" id="MobiDB-lite"/>
    </source>
</evidence>
<dbReference type="Pfam" id="PF17921">
    <property type="entry name" value="Integrase_H2C2"/>
    <property type="match status" value="1"/>
</dbReference>
<feature type="compositionally biased region" description="Polar residues" evidence="1">
    <location>
        <begin position="173"/>
        <end position="182"/>
    </location>
</feature>
<keyword evidence="4" id="KW-1185">Reference proteome</keyword>
<organism evidence="3 4">
    <name type="scientific">Plakobranchus ocellatus</name>
    <dbReference type="NCBI Taxonomy" id="259542"/>
    <lineage>
        <taxon>Eukaryota</taxon>
        <taxon>Metazoa</taxon>
        <taxon>Spiralia</taxon>
        <taxon>Lophotrochozoa</taxon>
        <taxon>Mollusca</taxon>
        <taxon>Gastropoda</taxon>
        <taxon>Heterobranchia</taxon>
        <taxon>Euthyneura</taxon>
        <taxon>Panpulmonata</taxon>
        <taxon>Sacoglossa</taxon>
        <taxon>Placobranchoidea</taxon>
        <taxon>Plakobranchidae</taxon>
        <taxon>Plakobranchus</taxon>
    </lineage>
</organism>
<reference evidence="3 4" key="1">
    <citation type="journal article" date="2021" name="Elife">
        <title>Chloroplast acquisition without the gene transfer in kleptoplastic sea slugs, Plakobranchus ocellatus.</title>
        <authorList>
            <person name="Maeda T."/>
            <person name="Takahashi S."/>
            <person name="Yoshida T."/>
            <person name="Shimamura S."/>
            <person name="Takaki Y."/>
            <person name="Nagai Y."/>
            <person name="Toyoda A."/>
            <person name="Suzuki Y."/>
            <person name="Arimoto A."/>
            <person name="Ishii H."/>
            <person name="Satoh N."/>
            <person name="Nishiyama T."/>
            <person name="Hasebe M."/>
            <person name="Maruyama T."/>
            <person name="Minagawa J."/>
            <person name="Obokata J."/>
            <person name="Shigenobu S."/>
        </authorList>
    </citation>
    <scope>NUCLEOTIDE SEQUENCE [LARGE SCALE GENOMIC DNA]</scope>
</reference>
<gene>
    <name evidence="3" type="ORF">PoB_004420400</name>
</gene>
<accession>A0AAV4BH80</accession>
<dbReference type="PANTHER" id="PTHR37984">
    <property type="entry name" value="PROTEIN CBG26694"/>
    <property type="match status" value="1"/>
</dbReference>
<evidence type="ECO:0000313" key="4">
    <source>
        <dbReference type="Proteomes" id="UP000735302"/>
    </source>
</evidence>
<dbReference type="InterPro" id="IPR050951">
    <property type="entry name" value="Retrovirus_Pol_polyprotein"/>
</dbReference>
<dbReference type="PANTHER" id="PTHR37984:SF15">
    <property type="entry name" value="INTEGRASE CATALYTIC DOMAIN-CONTAINING PROTEIN"/>
    <property type="match status" value="1"/>
</dbReference>